<evidence type="ECO:0000256" key="3">
    <source>
        <dbReference type="ARBA" id="ARBA00022642"/>
    </source>
</evidence>
<evidence type="ECO:0000256" key="4">
    <source>
        <dbReference type="ARBA" id="ARBA00022679"/>
    </source>
</evidence>
<name>A0A6G8AVC3_9ENTE</name>
<accession>A0A6G8AVC3</accession>
<dbReference type="InterPro" id="IPR005248">
    <property type="entry name" value="NadD/NMNAT"/>
</dbReference>
<dbReference type="NCBIfam" id="TIGR00125">
    <property type="entry name" value="cyt_tran_rel"/>
    <property type="match status" value="1"/>
</dbReference>
<comment type="function">
    <text evidence="1 10">Catalyzes the reversible adenylation of nicotinate mononucleotide (NaMN) to nicotinic acid adenine dinucleotide (NaAD).</text>
</comment>
<dbReference type="NCBIfam" id="NF000841">
    <property type="entry name" value="PRK00071.1-4"/>
    <property type="match status" value="1"/>
</dbReference>
<dbReference type="PANTHER" id="PTHR39321">
    <property type="entry name" value="NICOTINATE-NUCLEOTIDE ADENYLYLTRANSFERASE-RELATED"/>
    <property type="match status" value="1"/>
</dbReference>
<dbReference type="SUPFAM" id="SSF52374">
    <property type="entry name" value="Nucleotidylyl transferase"/>
    <property type="match status" value="1"/>
</dbReference>
<evidence type="ECO:0000256" key="8">
    <source>
        <dbReference type="ARBA" id="ARBA00023027"/>
    </source>
</evidence>
<dbReference type="CDD" id="cd02165">
    <property type="entry name" value="NMNAT"/>
    <property type="match status" value="1"/>
</dbReference>
<evidence type="ECO:0000256" key="9">
    <source>
        <dbReference type="ARBA" id="ARBA00048721"/>
    </source>
</evidence>
<dbReference type="RefSeq" id="WP_166034995.1">
    <property type="nucleotide sequence ID" value="NZ_CP049887.1"/>
</dbReference>
<dbReference type="Pfam" id="PF01467">
    <property type="entry name" value="CTP_transf_like"/>
    <property type="match status" value="1"/>
</dbReference>
<keyword evidence="5 10" id="KW-0548">Nucleotidyltransferase</keyword>
<dbReference type="AlphaFoldDB" id="A0A6G8AVC3"/>
<keyword evidence="3 10" id="KW-0662">Pyridine nucleotide biosynthesis</keyword>
<comment type="similarity">
    <text evidence="10">Belongs to the NadD family.</text>
</comment>
<dbReference type="UniPathway" id="UPA00253">
    <property type="reaction ID" value="UER00332"/>
</dbReference>
<protein>
    <recommendedName>
        <fullName evidence="10">Probable nicotinate-nucleotide adenylyltransferase</fullName>
        <ecNumber evidence="10">2.7.7.18</ecNumber>
    </recommendedName>
    <alternativeName>
        <fullName evidence="10">Deamido-NAD(+) diphosphorylase</fullName>
    </alternativeName>
    <alternativeName>
        <fullName evidence="10">Deamido-NAD(+) pyrophosphorylase</fullName>
    </alternativeName>
    <alternativeName>
        <fullName evidence="10">Nicotinate mononucleotide adenylyltransferase</fullName>
        <shortName evidence="10">NaMN adenylyltransferase</shortName>
    </alternativeName>
</protein>
<dbReference type="PANTHER" id="PTHR39321:SF3">
    <property type="entry name" value="PHOSPHOPANTETHEINE ADENYLYLTRANSFERASE"/>
    <property type="match status" value="1"/>
</dbReference>
<dbReference type="EC" id="2.7.7.18" evidence="10"/>
<comment type="catalytic activity">
    <reaction evidence="9 10">
        <text>nicotinate beta-D-ribonucleotide + ATP + H(+) = deamido-NAD(+) + diphosphate</text>
        <dbReference type="Rhea" id="RHEA:22860"/>
        <dbReference type="ChEBI" id="CHEBI:15378"/>
        <dbReference type="ChEBI" id="CHEBI:30616"/>
        <dbReference type="ChEBI" id="CHEBI:33019"/>
        <dbReference type="ChEBI" id="CHEBI:57502"/>
        <dbReference type="ChEBI" id="CHEBI:58437"/>
        <dbReference type="EC" id="2.7.7.18"/>
    </reaction>
</comment>
<evidence type="ECO:0000256" key="10">
    <source>
        <dbReference type="HAMAP-Rule" id="MF_00244"/>
    </source>
</evidence>
<keyword evidence="7 10" id="KW-0067">ATP-binding</keyword>
<dbReference type="NCBIfam" id="TIGR00482">
    <property type="entry name" value="nicotinate (nicotinamide) nucleotide adenylyltransferase"/>
    <property type="match status" value="1"/>
</dbReference>
<keyword evidence="6 10" id="KW-0547">Nucleotide-binding</keyword>
<keyword evidence="13" id="KW-1185">Reference proteome</keyword>
<evidence type="ECO:0000313" key="13">
    <source>
        <dbReference type="Proteomes" id="UP000501747"/>
    </source>
</evidence>
<dbReference type="GO" id="GO:0009435">
    <property type="term" value="P:NAD+ biosynthetic process"/>
    <property type="evidence" value="ECO:0007669"/>
    <property type="project" value="UniProtKB-UniRule"/>
</dbReference>
<dbReference type="Gene3D" id="3.40.50.620">
    <property type="entry name" value="HUPs"/>
    <property type="match status" value="1"/>
</dbReference>
<organism evidence="12 13">
    <name type="scientific">Vagococcus hydrophili</name>
    <dbReference type="NCBI Taxonomy" id="2714947"/>
    <lineage>
        <taxon>Bacteria</taxon>
        <taxon>Bacillati</taxon>
        <taxon>Bacillota</taxon>
        <taxon>Bacilli</taxon>
        <taxon>Lactobacillales</taxon>
        <taxon>Enterococcaceae</taxon>
        <taxon>Vagococcus</taxon>
    </lineage>
</organism>
<comment type="pathway">
    <text evidence="2 10">Cofactor biosynthesis; NAD(+) biosynthesis; deamido-NAD(+) from nicotinate D-ribonucleotide: step 1/1.</text>
</comment>
<dbReference type="EMBL" id="CP049887">
    <property type="protein sequence ID" value="QIL48863.1"/>
    <property type="molecule type" value="Genomic_DNA"/>
</dbReference>
<sequence length="213" mass="24631">MKQEIKVMTDEKTRLSQHPVKKKRVGILGGGFNPVHMGHLIMADQVCHQLDLDEFFLMPSYQSPHVDKKETIDSEERVEMLKLAINDNPKLGLELTEVVRKGKSYTYDTMKSLVEANPDIDYYFVIGGDMVEYLPKWHKIDELMRMIHFVGVERVGSKKETPYPIIWVDMPLIEISSSDIRKKLTTGCSVKYFLPENVLNYIHKKGLYQNGIQ</sequence>
<reference evidence="12 13" key="1">
    <citation type="submission" date="2020-03" db="EMBL/GenBank/DDBJ databases">
        <title>Vagococcus sp. nov., isolated from beetles.</title>
        <authorList>
            <person name="Hyun D.-W."/>
            <person name="Bae J.-W."/>
        </authorList>
    </citation>
    <scope>NUCLEOTIDE SEQUENCE [LARGE SCALE GENOMIC DNA]</scope>
    <source>
        <strain evidence="12 13">HDW17B</strain>
    </source>
</reference>
<keyword evidence="8 10" id="KW-0520">NAD</keyword>
<feature type="domain" description="Cytidyltransferase-like" evidence="11">
    <location>
        <begin position="27"/>
        <end position="182"/>
    </location>
</feature>
<proteinExistence type="inferred from homology"/>
<dbReference type="GO" id="GO:0004515">
    <property type="term" value="F:nicotinate-nucleotide adenylyltransferase activity"/>
    <property type="evidence" value="ECO:0007669"/>
    <property type="project" value="UniProtKB-UniRule"/>
</dbReference>
<gene>
    <name evidence="10" type="primary">nadD</name>
    <name evidence="12" type="ORF">G7082_10255</name>
</gene>
<dbReference type="InterPro" id="IPR004821">
    <property type="entry name" value="Cyt_trans-like"/>
</dbReference>
<keyword evidence="4 10" id="KW-0808">Transferase</keyword>
<dbReference type="HAMAP" id="MF_00244">
    <property type="entry name" value="NaMN_adenylyltr"/>
    <property type="match status" value="1"/>
</dbReference>
<evidence type="ECO:0000259" key="11">
    <source>
        <dbReference type="Pfam" id="PF01467"/>
    </source>
</evidence>
<dbReference type="Proteomes" id="UP000501747">
    <property type="component" value="Chromosome"/>
</dbReference>
<dbReference type="NCBIfam" id="NF000840">
    <property type="entry name" value="PRK00071.1-3"/>
    <property type="match status" value="1"/>
</dbReference>
<evidence type="ECO:0000256" key="6">
    <source>
        <dbReference type="ARBA" id="ARBA00022741"/>
    </source>
</evidence>
<evidence type="ECO:0000313" key="12">
    <source>
        <dbReference type="EMBL" id="QIL48863.1"/>
    </source>
</evidence>
<dbReference type="KEGG" id="vhy:G7082_10255"/>
<evidence type="ECO:0000256" key="7">
    <source>
        <dbReference type="ARBA" id="ARBA00022840"/>
    </source>
</evidence>
<evidence type="ECO:0000256" key="5">
    <source>
        <dbReference type="ARBA" id="ARBA00022695"/>
    </source>
</evidence>
<evidence type="ECO:0000256" key="2">
    <source>
        <dbReference type="ARBA" id="ARBA00005019"/>
    </source>
</evidence>
<dbReference type="InterPro" id="IPR014729">
    <property type="entry name" value="Rossmann-like_a/b/a_fold"/>
</dbReference>
<evidence type="ECO:0000256" key="1">
    <source>
        <dbReference type="ARBA" id="ARBA00002324"/>
    </source>
</evidence>
<dbReference type="GO" id="GO:0005524">
    <property type="term" value="F:ATP binding"/>
    <property type="evidence" value="ECO:0007669"/>
    <property type="project" value="UniProtKB-KW"/>
</dbReference>